<dbReference type="SUPFAM" id="SSF53335">
    <property type="entry name" value="S-adenosyl-L-methionine-dependent methyltransferases"/>
    <property type="match status" value="1"/>
</dbReference>
<accession>A0A0C9M0V9</accession>
<dbReference type="PANTHER" id="PTHR22807">
    <property type="entry name" value="NOP2 YEAST -RELATED NOL1/NOP2/FMU SUN DOMAIN-CONTAINING"/>
    <property type="match status" value="1"/>
</dbReference>
<keyword evidence="3 5" id="KW-0949">S-adenosyl-L-methionine</keyword>
<feature type="active site" description="Nucleophile" evidence="5">
    <location>
        <position position="336"/>
    </location>
</feature>
<keyword evidence="8" id="KW-1185">Reference proteome</keyword>
<evidence type="ECO:0000256" key="2">
    <source>
        <dbReference type="ARBA" id="ARBA00022679"/>
    </source>
</evidence>
<dbReference type="InterPro" id="IPR023267">
    <property type="entry name" value="RCMT"/>
</dbReference>
<protein>
    <submittedName>
        <fullName evidence="7">DNA, contig: SP614</fullName>
    </submittedName>
</protein>
<organism evidence="7 8">
    <name type="scientific">Sphingomonas paucimobilis NBRC 13935</name>
    <dbReference type="NCBI Taxonomy" id="1219050"/>
    <lineage>
        <taxon>Bacteria</taxon>
        <taxon>Pseudomonadati</taxon>
        <taxon>Pseudomonadota</taxon>
        <taxon>Alphaproteobacteria</taxon>
        <taxon>Sphingomonadales</taxon>
        <taxon>Sphingomonadaceae</taxon>
        <taxon>Sphingomonas</taxon>
    </lineage>
</organism>
<keyword evidence="4 5" id="KW-0694">RNA-binding</keyword>
<feature type="binding site" evidence="5">
    <location>
        <position position="235"/>
    </location>
    <ligand>
        <name>S-adenosyl-L-methionine</name>
        <dbReference type="ChEBI" id="CHEBI:59789"/>
    </ligand>
</feature>
<evidence type="ECO:0000256" key="4">
    <source>
        <dbReference type="ARBA" id="ARBA00022884"/>
    </source>
</evidence>
<dbReference type="RefSeq" id="WP_007403431.1">
    <property type="nucleotide sequence ID" value="NZ_BBJS01000014.1"/>
</dbReference>
<dbReference type="Gene3D" id="3.40.50.150">
    <property type="entry name" value="Vaccinia Virus protein VP39"/>
    <property type="match status" value="1"/>
</dbReference>
<evidence type="ECO:0000259" key="6">
    <source>
        <dbReference type="PROSITE" id="PS51686"/>
    </source>
</evidence>
<evidence type="ECO:0000256" key="3">
    <source>
        <dbReference type="ARBA" id="ARBA00022691"/>
    </source>
</evidence>
<evidence type="ECO:0000313" key="8">
    <source>
        <dbReference type="Proteomes" id="UP000032025"/>
    </source>
</evidence>
<dbReference type="PRINTS" id="PR02008">
    <property type="entry name" value="RCMTFAMILY"/>
</dbReference>
<dbReference type="AlphaFoldDB" id="A0A0C9M0V9"/>
<dbReference type="PROSITE" id="PS51686">
    <property type="entry name" value="SAM_MT_RSMB_NOP"/>
    <property type="match status" value="1"/>
</dbReference>
<dbReference type="InterPro" id="IPR001678">
    <property type="entry name" value="MeTrfase_RsmB-F_NOP2_dom"/>
</dbReference>
<feature type="binding site" evidence="5">
    <location>
        <position position="283"/>
    </location>
    <ligand>
        <name>S-adenosyl-L-methionine</name>
        <dbReference type="ChEBI" id="CHEBI:59789"/>
    </ligand>
</feature>
<sequence length="395" mass="41424">MTPAARTQAAIELLDAIIASAAAGGAAADTLIARYFATRRYAGSKDRRAVRELVYAAIRQAGPVPASGRAAVLALADLDPALAVNFDGSPHGPAPIDAAEPRAAGGVAPAWLVEALGQSGLTETQQAALIDRAPLDVRINSLATTREAVLAEWPDATPTPLAPLGLRLPNGTPIEQSDLYRAGLIEVQDEGSQLVGAALAPQPGEWLVDLCAGAGGKTLQIGAAMDNRGALLACDIDRARLQRLAPRAERAGVTIVESRLLNPGREREMLSDWIAKADGVLIDAPCSGTGTWRRNPEARWRLTPERLDRLRGMQAQVMSVGADLVKPGGRMVYVVCSLLDAEGSDQIAAFLESHPGWSVEAPAQVIGTPHGTGYRLDPATHGTDGFFVACLRAPC</sequence>
<reference evidence="7 8" key="1">
    <citation type="submission" date="2014-08" db="EMBL/GenBank/DDBJ databases">
        <title>Whole genome shotgun sequence of Sphingomonas paucimobilis NBRC 13935.</title>
        <authorList>
            <person name="Hosoyama A."/>
            <person name="Hashimoto M."/>
            <person name="Hosoyama Y."/>
            <person name="Noguchi M."/>
            <person name="Uohara A."/>
            <person name="Ohji S."/>
            <person name="Katano-Makiyama Y."/>
            <person name="Ichikawa N."/>
            <person name="Kimura A."/>
            <person name="Yamazoe A."/>
            <person name="Fujita N."/>
        </authorList>
    </citation>
    <scope>NUCLEOTIDE SEQUENCE [LARGE SCALE GENOMIC DNA]</scope>
    <source>
        <strain evidence="7 8">NBRC 13935</strain>
    </source>
</reference>
<dbReference type="InterPro" id="IPR029063">
    <property type="entry name" value="SAM-dependent_MTases_sf"/>
</dbReference>
<feature type="domain" description="SAM-dependent MTase RsmB/NOP-type" evidence="6">
    <location>
        <begin position="121"/>
        <end position="394"/>
    </location>
</feature>
<evidence type="ECO:0000256" key="1">
    <source>
        <dbReference type="ARBA" id="ARBA00022603"/>
    </source>
</evidence>
<keyword evidence="1 5" id="KW-0489">Methyltransferase</keyword>
<dbReference type="EMBL" id="BBJS01000014">
    <property type="protein sequence ID" value="GAN13005.1"/>
    <property type="molecule type" value="Genomic_DNA"/>
</dbReference>
<dbReference type="GO" id="GO:0008173">
    <property type="term" value="F:RNA methyltransferase activity"/>
    <property type="evidence" value="ECO:0007669"/>
    <property type="project" value="InterPro"/>
</dbReference>
<evidence type="ECO:0000313" key="7">
    <source>
        <dbReference type="EMBL" id="GAN13005.1"/>
    </source>
</evidence>
<gene>
    <name evidence="7" type="ORF">SP6_14_01620</name>
</gene>
<dbReference type="GeneID" id="78529240"/>
<dbReference type="GO" id="GO:0001510">
    <property type="term" value="P:RNA methylation"/>
    <property type="evidence" value="ECO:0007669"/>
    <property type="project" value="InterPro"/>
</dbReference>
<dbReference type="Pfam" id="PF01189">
    <property type="entry name" value="Methyltr_RsmB-F"/>
    <property type="match status" value="1"/>
</dbReference>
<dbReference type="InterPro" id="IPR049560">
    <property type="entry name" value="MeTrfase_RsmB-F_NOP2_cat"/>
</dbReference>
<comment type="caution">
    <text evidence="5">Lacks conserved residue(s) required for the propagation of feature annotation.</text>
</comment>
<dbReference type="GO" id="GO:0003723">
    <property type="term" value="F:RNA binding"/>
    <property type="evidence" value="ECO:0007669"/>
    <property type="project" value="UniProtKB-UniRule"/>
</dbReference>
<evidence type="ECO:0000256" key="5">
    <source>
        <dbReference type="PROSITE-ProRule" id="PRU01023"/>
    </source>
</evidence>
<proteinExistence type="inferred from homology"/>
<comment type="caution">
    <text evidence="7">The sequence shown here is derived from an EMBL/GenBank/DDBJ whole genome shotgun (WGS) entry which is preliminary data.</text>
</comment>
<keyword evidence="2 5" id="KW-0808">Transferase</keyword>
<dbReference type="PANTHER" id="PTHR22807:SF53">
    <property type="entry name" value="RIBOSOMAL RNA SMALL SUBUNIT METHYLTRANSFERASE B-RELATED"/>
    <property type="match status" value="1"/>
</dbReference>
<name>A0A0C9M0V9_SPHPI</name>
<dbReference type="Proteomes" id="UP000032025">
    <property type="component" value="Unassembled WGS sequence"/>
</dbReference>
<comment type="similarity">
    <text evidence="5">Belongs to the class I-like SAM-binding methyltransferase superfamily. RsmB/NOP family.</text>
</comment>